<dbReference type="Pfam" id="PF12623">
    <property type="entry name" value="Hen1_L"/>
    <property type="match status" value="1"/>
</dbReference>
<dbReference type="EMBL" id="BAAAHH010000035">
    <property type="protein sequence ID" value="GAA0964812.1"/>
    <property type="molecule type" value="Genomic_DNA"/>
</dbReference>
<keyword evidence="5" id="KW-0808">Transferase</keyword>
<protein>
    <recommendedName>
        <fullName evidence="3">Small RNA 2'-O-methyltransferase</fullName>
        <ecNumber evidence="11">2.1.1.386</ecNumber>
    </recommendedName>
</protein>
<evidence type="ECO:0000256" key="4">
    <source>
        <dbReference type="ARBA" id="ARBA00022603"/>
    </source>
</evidence>
<evidence type="ECO:0000256" key="9">
    <source>
        <dbReference type="ARBA" id="ARBA00022884"/>
    </source>
</evidence>
<sequence length="469" mass="52365">MLLTITMTSDESVPATDLGFLLHKHPDRVQVFEQSFGTAHVFYPEASPARCTAALLLEVDPIGLQRSRGRNSPDFSLSQYVNDRPYAASSLLASAMNAVFRTAMRGRCPSRQDLADGGVPLELSLPALPCRGGAAYARRLFEPLGWEVAAEAVPLDERFPQWGDSRYVTLTLRGTARLADALNQVYVLLPVLDQAKHYWLAPDEVDKLIRAGSGWLADHPERAGITRRYLGNRHGLVRAALGRLADAEGLPEDALELPEVNRTEEEHERRVPLNERRLEAVTAVLKKEEARSVLDLGCGQGKLLARLLRDPSFARVAGVDVSHTAVTIARRRLKVDRMPSAQAARLELFQGALTYLDDRFRGYDAAVLMEVIEHVDLPRLPALARVVFGHARPRTVVVTTPNVEHNVRYEGLTGMRHADHRFEWTRAQFREWAEEVCARYGYQVRYEPVGEDDPEVGPPTQMGVFTAVR</sequence>
<dbReference type="Gene3D" id="3.40.50.150">
    <property type="entry name" value="Vaccinia Virus protein VP39"/>
    <property type="match status" value="1"/>
</dbReference>
<evidence type="ECO:0000256" key="1">
    <source>
        <dbReference type="ARBA" id="ARBA00001946"/>
    </source>
</evidence>
<dbReference type="NCBIfam" id="TIGR04074">
    <property type="entry name" value="bacter_Hen1"/>
    <property type="match status" value="1"/>
</dbReference>
<keyword evidence="6" id="KW-0949">S-adenosyl-L-methionine</keyword>
<gene>
    <name evidence="14" type="ORF">GCM10009550_63610</name>
</gene>
<evidence type="ECO:0000256" key="12">
    <source>
        <dbReference type="ARBA" id="ARBA00048418"/>
    </source>
</evidence>
<evidence type="ECO:0000256" key="5">
    <source>
        <dbReference type="ARBA" id="ARBA00022679"/>
    </source>
</evidence>
<evidence type="ECO:0000256" key="10">
    <source>
        <dbReference type="ARBA" id="ARBA00023158"/>
    </source>
</evidence>
<keyword evidence="8" id="KW-0460">Magnesium</keyword>
<dbReference type="InterPro" id="IPR024740">
    <property type="entry name" value="Hen1_N"/>
</dbReference>
<dbReference type="SUPFAM" id="SSF53335">
    <property type="entry name" value="S-adenosyl-L-methionine-dependent methyltransferases"/>
    <property type="match status" value="1"/>
</dbReference>
<reference evidence="14 15" key="1">
    <citation type="journal article" date="2019" name="Int. J. Syst. Evol. Microbiol.">
        <title>The Global Catalogue of Microorganisms (GCM) 10K type strain sequencing project: providing services to taxonomists for standard genome sequencing and annotation.</title>
        <authorList>
            <consortium name="The Broad Institute Genomics Platform"/>
            <consortium name="The Broad Institute Genome Sequencing Center for Infectious Disease"/>
            <person name="Wu L."/>
            <person name="Ma J."/>
        </authorList>
    </citation>
    <scope>NUCLEOTIDE SEQUENCE [LARGE SCALE GENOMIC DNA]</scope>
    <source>
        <strain evidence="14 15">JCM 10696</strain>
    </source>
</reference>
<proteinExistence type="inferred from homology"/>
<name>A0ABN1RVC5_9ACTN</name>
<evidence type="ECO:0000256" key="8">
    <source>
        <dbReference type="ARBA" id="ARBA00022842"/>
    </source>
</evidence>
<accession>A0ABN1RVC5</accession>
<evidence type="ECO:0000256" key="11">
    <source>
        <dbReference type="ARBA" id="ARBA00035025"/>
    </source>
</evidence>
<dbReference type="EC" id="2.1.1.386" evidence="11"/>
<evidence type="ECO:0000256" key="6">
    <source>
        <dbReference type="ARBA" id="ARBA00022691"/>
    </source>
</evidence>
<dbReference type="InterPro" id="IPR038546">
    <property type="entry name" value="Hen1_N_sf"/>
</dbReference>
<comment type="cofactor">
    <cofactor evidence="1">
        <name>Mg(2+)</name>
        <dbReference type="ChEBI" id="CHEBI:18420"/>
    </cofactor>
</comment>
<dbReference type="Pfam" id="PF13489">
    <property type="entry name" value="Methyltransf_23"/>
    <property type="match status" value="1"/>
</dbReference>
<dbReference type="PANTHER" id="PTHR21404:SF3">
    <property type="entry name" value="SMALL RNA 2'-O-METHYLTRANSFERASE"/>
    <property type="match status" value="1"/>
</dbReference>
<dbReference type="PANTHER" id="PTHR21404">
    <property type="entry name" value="HEN1"/>
    <property type="match status" value="1"/>
</dbReference>
<keyword evidence="7" id="KW-0479">Metal-binding</keyword>
<dbReference type="InterPro" id="IPR024026">
    <property type="entry name" value="3'-RNA_MeTfrase_Hen1_bac"/>
</dbReference>
<evidence type="ECO:0000256" key="7">
    <source>
        <dbReference type="ARBA" id="ARBA00022723"/>
    </source>
</evidence>
<keyword evidence="10" id="KW-0943">RNA-mediated gene silencing</keyword>
<dbReference type="InterPro" id="IPR026610">
    <property type="entry name" value="Hen1"/>
</dbReference>
<evidence type="ECO:0000256" key="3">
    <source>
        <dbReference type="ARBA" id="ARBA00021330"/>
    </source>
</evidence>
<evidence type="ECO:0000256" key="2">
    <source>
        <dbReference type="ARBA" id="ARBA00009026"/>
    </source>
</evidence>
<keyword evidence="9" id="KW-0694">RNA-binding</keyword>
<dbReference type="CDD" id="cd02440">
    <property type="entry name" value="AdoMet_MTases"/>
    <property type="match status" value="1"/>
</dbReference>
<keyword evidence="15" id="KW-1185">Reference proteome</keyword>
<comment type="caution">
    <text evidence="14">The sequence shown here is derived from an EMBL/GenBank/DDBJ whole genome shotgun (WGS) entry which is preliminary data.</text>
</comment>
<evidence type="ECO:0000313" key="15">
    <source>
        <dbReference type="Proteomes" id="UP001500665"/>
    </source>
</evidence>
<dbReference type="InterPro" id="IPR029063">
    <property type="entry name" value="SAM-dependent_MTases_sf"/>
</dbReference>
<evidence type="ECO:0000313" key="14">
    <source>
        <dbReference type="EMBL" id="GAA0964812.1"/>
    </source>
</evidence>
<feature type="domain" description="Hen1 N-terminal" evidence="13">
    <location>
        <begin position="1"/>
        <end position="245"/>
    </location>
</feature>
<organism evidence="14 15">
    <name type="scientific">Actinocorallia libanotica</name>
    <dbReference type="NCBI Taxonomy" id="46162"/>
    <lineage>
        <taxon>Bacteria</taxon>
        <taxon>Bacillati</taxon>
        <taxon>Actinomycetota</taxon>
        <taxon>Actinomycetes</taxon>
        <taxon>Streptosporangiales</taxon>
        <taxon>Thermomonosporaceae</taxon>
        <taxon>Actinocorallia</taxon>
    </lineage>
</organism>
<comment type="similarity">
    <text evidence="2">Belongs to the methyltransferase superfamily. HEN1 family.</text>
</comment>
<comment type="catalytic activity">
    <reaction evidence="12">
        <text>small RNA 3'-end nucleotide + S-adenosyl-L-methionine = small RNA 3'-end 2'-O-methylnucleotide + S-adenosyl-L-homocysteine + H(+)</text>
        <dbReference type="Rhea" id="RHEA:37887"/>
        <dbReference type="Rhea" id="RHEA-COMP:10415"/>
        <dbReference type="Rhea" id="RHEA-COMP:10416"/>
        <dbReference type="ChEBI" id="CHEBI:15378"/>
        <dbReference type="ChEBI" id="CHEBI:57856"/>
        <dbReference type="ChEBI" id="CHEBI:59789"/>
        <dbReference type="ChEBI" id="CHEBI:74896"/>
        <dbReference type="ChEBI" id="CHEBI:74898"/>
        <dbReference type="EC" id="2.1.1.386"/>
    </reaction>
</comment>
<evidence type="ECO:0000259" key="13">
    <source>
        <dbReference type="Pfam" id="PF12623"/>
    </source>
</evidence>
<dbReference type="Gene3D" id="3.30.1610.20">
    <property type="entry name" value="Hen1, N-terminal domain"/>
    <property type="match status" value="1"/>
</dbReference>
<keyword evidence="4" id="KW-0489">Methyltransferase</keyword>
<dbReference type="Proteomes" id="UP001500665">
    <property type="component" value="Unassembled WGS sequence"/>
</dbReference>
<dbReference type="RefSeq" id="WP_344245090.1">
    <property type="nucleotide sequence ID" value="NZ_BAAAHH010000035.1"/>
</dbReference>